<feature type="transmembrane region" description="Helical" evidence="5">
    <location>
        <begin position="73"/>
        <end position="90"/>
    </location>
</feature>
<dbReference type="PANTHER" id="PTHR13285">
    <property type="entry name" value="ACYLTRANSFERASE"/>
    <property type="match status" value="1"/>
</dbReference>
<name>A0ABQ2XWD9_9BURK</name>
<feature type="transmembrane region" description="Helical" evidence="5">
    <location>
        <begin position="166"/>
        <end position="192"/>
    </location>
</feature>
<feature type="transmembrane region" description="Helical" evidence="5">
    <location>
        <begin position="238"/>
        <end position="256"/>
    </location>
</feature>
<sequence length="393" mass="43337">MFGSGWLLLAYLQGWQAGSATLLLAGVAAFLISALPAPLRRGAALCVLMLPAVLTATGSIGVLTGFAGNNQHQHWTGISFVCASLAAGLYRAPLTMPQWLDCVQPWRFNSGPCALPDTRSAPRRIQTRRLRSALSWILLGAFFYSVPAAALSPLLLLRQSFAAPDILLFALVFELYVYFNFSGISFMVYGLLKLAGLPVILNFQAPFSARHVPEFWQRWHISLSQVLKLLIFQPLRPLGGIWLAVPAVFLISALWHGVTLNFVLWGSFHACAWLVSHSLIRHGWRRSALALLAPVILTGRLIFSEADTHILLHKLQQLAGWRDAADSWISGISMDWQTATGLMCVAVWIGCEIAFPRQVRHYRLLRRTPVQIALLLLILLIGRSGLGGVYGAR</sequence>
<dbReference type="InterPro" id="IPR051085">
    <property type="entry name" value="MB_O-acyltransferase"/>
</dbReference>
<dbReference type="EMBL" id="BMYU01000002">
    <property type="protein sequence ID" value="GGX34218.1"/>
    <property type="molecule type" value="Genomic_DNA"/>
</dbReference>
<proteinExistence type="predicted"/>
<feature type="transmembrane region" description="Helical" evidence="5">
    <location>
        <begin position="328"/>
        <end position="351"/>
    </location>
</feature>
<reference evidence="7" key="1">
    <citation type="journal article" date="2019" name="Int. J. Syst. Evol. Microbiol.">
        <title>The Global Catalogue of Microorganisms (GCM) 10K type strain sequencing project: providing services to taxonomists for standard genome sequencing and annotation.</title>
        <authorList>
            <consortium name="The Broad Institute Genomics Platform"/>
            <consortium name="The Broad Institute Genome Sequencing Center for Infectious Disease"/>
            <person name="Wu L."/>
            <person name="Ma J."/>
        </authorList>
    </citation>
    <scope>NUCLEOTIDE SEQUENCE [LARGE SCALE GENOMIC DNA]</scope>
    <source>
        <strain evidence="7">KCTC 23917</strain>
    </source>
</reference>
<gene>
    <name evidence="6" type="ORF">GCM10010946_09210</name>
</gene>
<feature type="transmembrane region" description="Helical" evidence="5">
    <location>
        <begin position="372"/>
        <end position="392"/>
    </location>
</feature>
<comment type="caution">
    <text evidence="6">The sequence shown here is derived from an EMBL/GenBank/DDBJ whole genome shotgun (WGS) entry which is preliminary data.</text>
</comment>
<keyword evidence="3 5" id="KW-1133">Transmembrane helix</keyword>
<feature type="transmembrane region" description="Helical" evidence="5">
    <location>
        <begin position="133"/>
        <end position="154"/>
    </location>
</feature>
<accession>A0ABQ2XWD9</accession>
<evidence type="ECO:0000313" key="6">
    <source>
        <dbReference type="EMBL" id="GGX34218.1"/>
    </source>
</evidence>
<evidence type="ECO:0000256" key="1">
    <source>
        <dbReference type="ARBA" id="ARBA00004141"/>
    </source>
</evidence>
<keyword evidence="4 5" id="KW-0472">Membrane</keyword>
<evidence type="ECO:0000256" key="3">
    <source>
        <dbReference type="ARBA" id="ARBA00022989"/>
    </source>
</evidence>
<evidence type="ECO:0000313" key="7">
    <source>
        <dbReference type="Proteomes" id="UP000653343"/>
    </source>
</evidence>
<evidence type="ECO:0000256" key="2">
    <source>
        <dbReference type="ARBA" id="ARBA00022692"/>
    </source>
</evidence>
<comment type="subcellular location">
    <subcellularLocation>
        <location evidence="1">Membrane</location>
        <topology evidence="1">Multi-pass membrane protein</topology>
    </subcellularLocation>
</comment>
<organism evidence="6 7">
    <name type="scientific">Undibacterium squillarum</name>
    <dbReference type="NCBI Taxonomy" id="1131567"/>
    <lineage>
        <taxon>Bacteria</taxon>
        <taxon>Pseudomonadati</taxon>
        <taxon>Pseudomonadota</taxon>
        <taxon>Betaproteobacteria</taxon>
        <taxon>Burkholderiales</taxon>
        <taxon>Oxalobacteraceae</taxon>
        <taxon>Undibacterium</taxon>
    </lineage>
</organism>
<dbReference type="InterPro" id="IPR004299">
    <property type="entry name" value="MBOAT_fam"/>
</dbReference>
<protein>
    <submittedName>
        <fullName evidence="6">Uncharacterized protein</fullName>
    </submittedName>
</protein>
<dbReference type="Pfam" id="PF03062">
    <property type="entry name" value="MBOAT"/>
    <property type="match status" value="1"/>
</dbReference>
<feature type="transmembrane region" description="Helical" evidence="5">
    <location>
        <begin position="15"/>
        <end position="35"/>
    </location>
</feature>
<keyword evidence="7" id="KW-1185">Reference proteome</keyword>
<evidence type="ECO:0000256" key="4">
    <source>
        <dbReference type="ARBA" id="ARBA00023136"/>
    </source>
</evidence>
<dbReference type="PANTHER" id="PTHR13285:SF18">
    <property type="entry name" value="PROTEIN-CYSTEINE N-PALMITOYLTRANSFERASE RASP"/>
    <property type="match status" value="1"/>
</dbReference>
<feature type="transmembrane region" description="Helical" evidence="5">
    <location>
        <begin position="42"/>
        <end position="67"/>
    </location>
</feature>
<dbReference type="Proteomes" id="UP000653343">
    <property type="component" value="Unassembled WGS sequence"/>
</dbReference>
<evidence type="ECO:0000256" key="5">
    <source>
        <dbReference type="SAM" id="Phobius"/>
    </source>
</evidence>
<keyword evidence="2 5" id="KW-0812">Transmembrane</keyword>